<dbReference type="AlphaFoldDB" id="A0A8S2XNN4"/>
<evidence type="ECO:0000313" key="4">
    <source>
        <dbReference type="Proteomes" id="UP000681967"/>
    </source>
</evidence>
<gene>
    <name evidence="1" type="ORF">BYL167_LOCUS36336</name>
    <name evidence="3" type="ORF">BYL167_LOCUS67061</name>
    <name evidence="2" type="ORF">GIL414_LOCUS52078</name>
</gene>
<reference evidence="1" key="1">
    <citation type="submission" date="2021-02" db="EMBL/GenBank/DDBJ databases">
        <authorList>
            <person name="Nowell W R."/>
        </authorList>
    </citation>
    <scope>NUCLEOTIDE SEQUENCE</scope>
</reference>
<sequence>MSTSSTSDAISSERTPGSIRKLDYKFK</sequence>
<name>A0A8S2XNN4_9BILA</name>
<dbReference type="EMBL" id="CAJOBH010079026">
    <property type="protein sequence ID" value="CAF4508148.1"/>
    <property type="molecule type" value="Genomic_DNA"/>
</dbReference>
<dbReference type="EMBL" id="CAJOBJ010177531">
    <property type="protein sequence ID" value="CAF4906007.1"/>
    <property type="molecule type" value="Genomic_DNA"/>
</dbReference>
<protein>
    <submittedName>
        <fullName evidence="1">Uncharacterized protein</fullName>
    </submittedName>
</protein>
<evidence type="ECO:0000313" key="2">
    <source>
        <dbReference type="EMBL" id="CAF4906007.1"/>
    </source>
</evidence>
<evidence type="ECO:0000313" key="1">
    <source>
        <dbReference type="EMBL" id="CAF4508148.1"/>
    </source>
</evidence>
<organism evidence="1 4">
    <name type="scientific">Rotaria magnacalcarata</name>
    <dbReference type="NCBI Taxonomy" id="392030"/>
    <lineage>
        <taxon>Eukaryota</taxon>
        <taxon>Metazoa</taxon>
        <taxon>Spiralia</taxon>
        <taxon>Gnathifera</taxon>
        <taxon>Rotifera</taxon>
        <taxon>Eurotatoria</taxon>
        <taxon>Bdelloidea</taxon>
        <taxon>Philodinida</taxon>
        <taxon>Philodinidae</taxon>
        <taxon>Rotaria</taxon>
    </lineage>
</organism>
<dbReference type="Proteomes" id="UP000681967">
    <property type="component" value="Unassembled WGS sequence"/>
</dbReference>
<feature type="non-terminal residue" evidence="1">
    <location>
        <position position="27"/>
    </location>
</feature>
<dbReference type="EMBL" id="CAJOBH010244666">
    <property type="protein sequence ID" value="CAF5120928.1"/>
    <property type="molecule type" value="Genomic_DNA"/>
</dbReference>
<accession>A0A8S2XNN4</accession>
<proteinExistence type="predicted"/>
<dbReference type="Proteomes" id="UP000681720">
    <property type="component" value="Unassembled WGS sequence"/>
</dbReference>
<evidence type="ECO:0000313" key="3">
    <source>
        <dbReference type="EMBL" id="CAF5120928.1"/>
    </source>
</evidence>
<comment type="caution">
    <text evidence="1">The sequence shown here is derived from an EMBL/GenBank/DDBJ whole genome shotgun (WGS) entry which is preliminary data.</text>
</comment>